<protein>
    <submittedName>
        <fullName evidence="1">Uncharacterized protein</fullName>
    </submittedName>
</protein>
<evidence type="ECO:0000313" key="1">
    <source>
        <dbReference type="EMBL" id="TWU56364.1"/>
    </source>
</evidence>
<dbReference type="AlphaFoldDB" id="A0A5C6F7B2"/>
<comment type="caution">
    <text evidence="1">The sequence shown here is derived from an EMBL/GenBank/DDBJ whole genome shotgun (WGS) entry which is preliminary data.</text>
</comment>
<gene>
    <name evidence="1" type="ORF">Poly59_26680</name>
</gene>
<reference evidence="1 2" key="1">
    <citation type="submission" date="2019-02" db="EMBL/GenBank/DDBJ databases">
        <title>Deep-cultivation of Planctomycetes and their phenomic and genomic characterization uncovers novel biology.</title>
        <authorList>
            <person name="Wiegand S."/>
            <person name="Jogler M."/>
            <person name="Boedeker C."/>
            <person name="Pinto D."/>
            <person name="Vollmers J."/>
            <person name="Rivas-Marin E."/>
            <person name="Kohn T."/>
            <person name="Peeters S.H."/>
            <person name="Heuer A."/>
            <person name="Rast P."/>
            <person name="Oberbeckmann S."/>
            <person name="Bunk B."/>
            <person name="Jeske O."/>
            <person name="Meyerdierks A."/>
            <person name="Storesund J.E."/>
            <person name="Kallscheuer N."/>
            <person name="Luecker S."/>
            <person name="Lage O.M."/>
            <person name="Pohl T."/>
            <person name="Merkel B.J."/>
            <person name="Hornburger P."/>
            <person name="Mueller R.-W."/>
            <person name="Bruemmer F."/>
            <person name="Labrenz M."/>
            <person name="Spormann A.M."/>
            <person name="Op Den Camp H."/>
            <person name="Overmann J."/>
            <person name="Amann R."/>
            <person name="Jetten M.S.M."/>
            <person name="Mascher T."/>
            <person name="Medema M.H."/>
            <person name="Devos D.P."/>
            <person name="Kaster A.-K."/>
            <person name="Ovreas L."/>
            <person name="Rohde M."/>
            <person name="Galperin M.Y."/>
            <person name="Jogler C."/>
        </authorList>
    </citation>
    <scope>NUCLEOTIDE SEQUENCE [LARGE SCALE GENOMIC DNA]</scope>
    <source>
        <strain evidence="1 2">Poly59</strain>
    </source>
</reference>
<dbReference type="EMBL" id="SJPX01000002">
    <property type="protein sequence ID" value="TWU56364.1"/>
    <property type="molecule type" value="Genomic_DNA"/>
</dbReference>
<keyword evidence="2" id="KW-1185">Reference proteome</keyword>
<evidence type="ECO:0000313" key="2">
    <source>
        <dbReference type="Proteomes" id="UP000317977"/>
    </source>
</evidence>
<dbReference type="Proteomes" id="UP000317977">
    <property type="component" value="Unassembled WGS sequence"/>
</dbReference>
<accession>A0A5C6F7B2</accession>
<dbReference type="RefSeq" id="WP_146534359.1">
    <property type="nucleotide sequence ID" value="NZ_SJPX01000002.1"/>
</dbReference>
<sequence>MVAFVLATASPSFGFEVDAIIRKIDTDKNVAHVFANVQERTVAIDDDAVKVVDFDGNNLNNGNAAPEPKSVETFTIKVQRESNVMVVVEIRL</sequence>
<name>A0A5C6F7B2_9BACT</name>
<organism evidence="1 2">
    <name type="scientific">Rubripirellula reticaptiva</name>
    <dbReference type="NCBI Taxonomy" id="2528013"/>
    <lineage>
        <taxon>Bacteria</taxon>
        <taxon>Pseudomonadati</taxon>
        <taxon>Planctomycetota</taxon>
        <taxon>Planctomycetia</taxon>
        <taxon>Pirellulales</taxon>
        <taxon>Pirellulaceae</taxon>
        <taxon>Rubripirellula</taxon>
    </lineage>
</organism>
<proteinExistence type="predicted"/>